<protein>
    <submittedName>
        <fullName evidence="2">Uncharacterized protein</fullName>
    </submittedName>
</protein>
<organism evidence="2 3">
    <name type="scientific">Biomphalaria glabrata</name>
    <name type="common">Bloodfluke planorb</name>
    <name type="synonym">Freshwater snail</name>
    <dbReference type="NCBI Taxonomy" id="6526"/>
    <lineage>
        <taxon>Eukaryota</taxon>
        <taxon>Metazoa</taxon>
        <taxon>Spiralia</taxon>
        <taxon>Lophotrochozoa</taxon>
        <taxon>Mollusca</taxon>
        <taxon>Gastropoda</taxon>
        <taxon>Heterobranchia</taxon>
        <taxon>Euthyneura</taxon>
        <taxon>Panpulmonata</taxon>
        <taxon>Hygrophila</taxon>
        <taxon>Lymnaeoidea</taxon>
        <taxon>Planorbidae</taxon>
        <taxon>Biomphalaria</taxon>
    </lineage>
</organism>
<dbReference type="PROSITE" id="PS50088">
    <property type="entry name" value="ANK_REPEAT"/>
    <property type="match status" value="8"/>
</dbReference>
<feature type="repeat" description="ANK" evidence="1">
    <location>
        <begin position="368"/>
        <end position="396"/>
    </location>
</feature>
<dbReference type="VEuPathDB" id="VectorBase:BGLB009944"/>
<dbReference type="Proteomes" id="UP000076420">
    <property type="component" value="Unassembled WGS sequence"/>
</dbReference>
<dbReference type="InterPro" id="IPR036770">
    <property type="entry name" value="Ankyrin_rpt-contain_sf"/>
</dbReference>
<evidence type="ECO:0000313" key="2">
    <source>
        <dbReference type="EnsemblMetazoa" id="BGLB009944-PD"/>
    </source>
</evidence>
<proteinExistence type="predicted"/>
<sequence length="930" mass="103299">MAESVSINLGTPPNKKVGASAKDLLTWPYHKIVRLFDNGQKVLLKPEPDSDYSYSKNQRVVKSAKRKQQLENEQNLEKELCAETKTRCQNNGPEDEKLMNAVTMERYKEAEDILSSQTMVCSQEALDRSFMIAAYNGHKLALVLLLNYKANPNWVDKSGNTPLMVCAQNGFLEIVRILIDNGANVNEQNSSGDTALILSIRKSGSAEMARLLCTPANVNLKNKDGYTALMKAVDTGDLGTLNVLIFNGANTSDVREGKTITEMAERKGILKFLNVFIECKASKQPSIIGAVKSRDYSIIETFLTFDKNCVKMRSSNGESALEVLLDLVLSEHNGLSSADKEICKLLILNGVDVNLNKTKFKVGINQNKGDSPLVKAVQTGDLDLVRWLCLKSADLNEIICFEQLTPLMMAAKEGFVDIACFLLSKQANVEVKGREGTALDIAVKYKKMECAKILLEEKVKRGLLDACKTAIEYKEVCLMEHLHVKFTLDSKEVRLMEWTIESGSKEILNFLISKGADVNSKILKRSPNSSTQALNFVYPLHLCVANENLDLIKELVQSGADVNIVDANGDTPLFHACAKNSLGIINYLLTNGAKINAQNNFGKTPMFVAVEKKQLELVNMLLEHGADINICDEAKDTLVSKAIKCQSSDIVTLLLNRGADTNAITKDRDTILTLLLKTLKNSFEREKVENIFKSSLQQTVDINRKDVHGNTALIIACKPEYTWLGAARLLLEQGADVNIINDRNESALSVTLSKGDLDLTKLLLENKATFHLPAHCQEAVHLFITENRPEIIPLALGQGVYPFLIKPTFSCGHIFHCIHMFGNTDLTPLTLALLEGRSSVVLYLIRTRFLTKFDITDILSKCLSRNTILQKKKSELFKNLLSLTTLSFVQVSDSLGATPDREIKVNQLPLPNKIKEQLLFRNLKVKMESP</sequence>
<feature type="repeat" description="ANK" evidence="1">
    <location>
        <begin position="568"/>
        <end position="600"/>
    </location>
</feature>
<feature type="repeat" description="ANK" evidence="1">
    <location>
        <begin position="535"/>
        <end position="567"/>
    </location>
</feature>
<dbReference type="PANTHER" id="PTHR24118:SF99">
    <property type="entry name" value="POTE ANKYRIN DOMAIN FAMILY MEMBER 3C-RELATED"/>
    <property type="match status" value="1"/>
</dbReference>
<dbReference type="EnsemblMetazoa" id="BGLB009944-RC">
    <property type="protein sequence ID" value="BGLB009944-PC"/>
    <property type="gene ID" value="BGLB009944"/>
</dbReference>
<dbReference type="OrthoDB" id="194358at2759"/>
<keyword evidence="1" id="KW-0040">ANK repeat</keyword>
<dbReference type="PRINTS" id="PR01415">
    <property type="entry name" value="ANKYRIN"/>
</dbReference>
<dbReference type="EnsemblMetazoa" id="BGLB009944-RE">
    <property type="protein sequence ID" value="BGLB009944-PE"/>
    <property type="gene ID" value="BGLB009944"/>
</dbReference>
<name>A0A2C9JYA5_BIOGL</name>
<dbReference type="RefSeq" id="XP_013088659.2">
    <property type="nucleotide sequence ID" value="XM_013233205.2"/>
</dbReference>
<dbReference type="PROSITE" id="PS50297">
    <property type="entry name" value="ANK_REP_REGION"/>
    <property type="match status" value="7"/>
</dbReference>
<dbReference type="SMART" id="SM00248">
    <property type="entry name" value="ANK"/>
    <property type="match status" value="17"/>
</dbReference>
<dbReference type="Gene3D" id="1.25.40.20">
    <property type="entry name" value="Ankyrin repeat-containing domain"/>
    <property type="match status" value="4"/>
</dbReference>
<feature type="repeat" description="ANK" evidence="1">
    <location>
        <begin position="601"/>
        <end position="633"/>
    </location>
</feature>
<dbReference type="VEuPathDB" id="VectorBase:BGLAX_050895"/>
<gene>
    <name evidence="2" type="primary">106072761</name>
</gene>
<feature type="repeat" description="ANK" evidence="1">
    <location>
        <begin position="708"/>
        <end position="742"/>
    </location>
</feature>
<dbReference type="EnsemblMetazoa" id="BGLB009944-RD">
    <property type="protein sequence ID" value="BGLB009944-PD"/>
    <property type="gene ID" value="BGLB009944"/>
</dbReference>
<dbReference type="EnsemblMetazoa" id="BGLB009944-RB">
    <property type="protein sequence ID" value="BGLB009944-PB"/>
    <property type="gene ID" value="BGLB009944"/>
</dbReference>
<accession>A0A2C9JYA5</accession>
<feature type="repeat" description="ANK" evidence="1">
    <location>
        <begin position="224"/>
        <end position="256"/>
    </location>
</feature>
<dbReference type="InterPro" id="IPR002110">
    <property type="entry name" value="Ankyrin_rpt"/>
</dbReference>
<evidence type="ECO:0000313" key="3">
    <source>
        <dbReference type="Proteomes" id="UP000076420"/>
    </source>
</evidence>
<dbReference type="RefSeq" id="XP_013088658.2">
    <property type="nucleotide sequence ID" value="XM_013233204.2"/>
</dbReference>
<feature type="repeat" description="ANK" evidence="1">
    <location>
        <begin position="402"/>
        <end position="434"/>
    </location>
</feature>
<dbReference type="Pfam" id="PF12796">
    <property type="entry name" value="Ank_2"/>
    <property type="match status" value="4"/>
</dbReference>
<dbReference type="SUPFAM" id="SSF48403">
    <property type="entry name" value="Ankyrin repeat"/>
    <property type="match status" value="2"/>
</dbReference>
<feature type="repeat" description="ANK" evidence="1">
    <location>
        <begin position="158"/>
        <end position="190"/>
    </location>
</feature>
<dbReference type="PANTHER" id="PTHR24118">
    <property type="entry name" value="POTE ANKYRIN DOMAIN"/>
    <property type="match status" value="1"/>
</dbReference>
<evidence type="ECO:0000256" key="1">
    <source>
        <dbReference type="PROSITE-ProRule" id="PRU00023"/>
    </source>
</evidence>
<dbReference type="AlphaFoldDB" id="A0A2C9JYA5"/>
<dbReference type="RefSeq" id="XP_013088660.2">
    <property type="nucleotide sequence ID" value="XM_013233206.2"/>
</dbReference>
<dbReference type="KEGG" id="bgt:106072761"/>
<reference evidence="2" key="1">
    <citation type="submission" date="2020-05" db="UniProtKB">
        <authorList>
            <consortium name="EnsemblMetazoa"/>
        </authorList>
    </citation>
    <scope>IDENTIFICATION</scope>
    <source>
        <strain evidence="2">BB02</strain>
    </source>
</reference>
<dbReference type="STRING" id="6526.A0A2C9JYA5"/>